<protein>
    <submittedName>
        <fullName evidence="3">UvrB/UvrC motif-containing protein</fullName>
    </submittedName>
</protein>
<dbReference type="SUPFAM" id="SSF46600">
    <property type="entry name" value="C-terminal UvrC-binding domain of UvrB"/>
    <property type="match status" value="1"/>
</dbReference>
<dbReference type="GO" id="GO:0008270">
    <property type="term" value="F:zinc ion binding"/>
    <property type="evidence" value="ECO:0007669"/>
    <property type="project" value="TreeGrafter"/>
</dbReference>
<feature type="domain" description="UVR" evidence="2">
    <location>
        <begin position="135"/>
        <end position="170"/>
    </location>
</feature>
<dbReference type="InterPro" id="IPR001943">
    <property type="entry name" value="UVR_dom"/>
</dbReference>
<dbReference type="GO" id="GO:1990169">
    <property type="term" value="P:stress response to copper ion"/>
    <property type="evidence" value="ECO:0007669"/>
    <property type="project" value="TreeGrafter"/>
</dbReference>
<evidence type="ECO:0000313" key="3">
    <source>
        <dbReference type="EMBL" id="MBA4542391.1"/>
    </source>
</evidence>
<name>A0A7W1X986_9BACL</name>
<reference evidence="3 4" key="1">
    <citation type="submission" date="2020-07" db="EMBL/GenBank/DDBJ databases">
        <authorList>
            <person name="Feng H."/>
        </authorList>
    </citation>
    <scope>NUCLEOTIDE SEQUENCE [LARGE SCALE GENOMIC DNA]</scope>
    <source>
        <strain evidence="4">s-11</strain>
    </source>
</reference>
<dbReference type="GO" id="GO:0050897">
    <property type="term" value="F:cobalt ion binding"/>
    <property type="evidence" value="ECO:0007669"/>
    <property type="project" value="TreeGrafter"/>
</dbReference>
<dbReference type="PROSITE" id="PS50151">
    <property type="entry name" value="UVR"/>
    <property type="match status" value="1"/>
</dbReference>
<dbReference type="AlphaFoldDB" id="A0A7W1X986"/>
<dbReference type="InterPro" id="IPR036876">
    <property type="entry name" value="UVR_dom_sf"/>
</dbReference>
<comment type="caution">
    <text evidence="3">The sequence shown here is derived from an EMBL/GenBank/DDBJ whole genome shotgun (WGS) entry which is preliminary data.</text>
</comment>
<evidence type="ECO:0000259" key="2">
    <source>
        <dbReference type="PROSITE" id="PS50151"/>
    </source>
</evidence>
<keyword evidence="1" id="KW-0175">Coiled coil</keyword>
<dbReference type="InterPro" id="IPR025542">
    <property type="entry name" value="YacH"/>
</dbReference>
<dbReference type="PANTHER" id="PTHR38430:SF1">
    <property type="entry name" value="PROTEIN-ARGININE KINASE ACTIVATOR PROTEIN"/>
    <property type="match status" value="1"/>
</dbReference>
<dbReference type="EMBL" id="JACEIP010000006">
    <property type="protein sequence ID" value="MBA4542391.1"/>
    <property type="molecule type" value="Genomic_DNA"/>
</dbReference>
<dbReference type="Gene3D" id="4.10.860.10">
    <property type="entry name" value="UVR domain"/>
    <property type="match status" value="1"/>
</dbReference>
<dbReference type="OrthoDB" id="9788704at2"/>
<dbReference type="RefSeq" id="WP_033100644.1">
    <property type="nucleotide sequence ID" value="NZ_JACEIP010000006.1"/>
</dbReference>
<gene>
    <name evidence="3" type="ORF">H1164_05670</name>
</gene>
<evidence type="ECO:0000313" key="4">
    <source>
        <dbReference type="Proteomes" id="UP000530514"/>
    </source>
</evidence>
<dbReference type="PANTHER" id="PTHR38430">
    <property type="entry name" value="PROTEIN-ARGININE KINASE ACTIVATOR PROTEIN"/>
    <property type="match status" value="1"/>
</dbReference>
<dbReference type="GO" id="GO:0046870">
    <property type="term" value="F:cadmium ion binding"/>
    <property type="evidence" value="ECO:0007669"/>
    <property type="project" value="TreeGrafter"/>
</dbReference>
<dbReference type="GO" id="GO:0005507">
    <property type="term" value="F:copper ion binding"/>
    <property type="evidence" value="ECO:0007669"/>
    <property type="project" value="TreeGrafter"/>
</dbReference>
<dbReference type="Proteomes" id="UP000530514">
    <property type="component" value="Unassembled WGS sequence"/>
</dbReference>
<keyword evidence="4" id="KW-1185">Reference proteome</keyword>
<dbReference type="Pfam" id="PF02151">
    <property type="entry name" value="UVR"/>
    <property type="match status" value="1"/>
</dbReference>
<proteinExistence type="predicted"/>
<dbReference type="GO" id="GO:1990170">
    <property type="term" value="P:stress response to cadmium ion"/>
    <property type="evidence" value="ECO:0007669"/>
    <property type="project" value="TreeGrafter"/>
</dbReference>
<dbReference type="PIRSF" id="PIRSF015034">
    <property type="entry name" value="YacH"/>
    <property type="match status" value="1"/>
</dbReference>
<feature type="coiled-coil region" evidence="1">
    <location>
        <begin position="135"/>
        <end position="170"/>
    </location>
</feature>
<sequence>MLCPECGKRPATIHYTKIVNGHKTEMHLCEVCAGEKGESMPGFSSGISFQQLLSGLLNFDNSPASGTHESFSSQTLRCPTCGLTYNQFSKIGRFGCGDCYKTFKDRLDPLLRRIHGHANHAGKIPSRTKGELKLKRQLEKLKEQLAIKVKAEEFEEAARLRDQIRSLQERLEK</sequence>
<evidence type="ECO:0000256" key="1">
    <source>
        <dbReference type="SAM" id="Coils"/>
    </source>
</evidence>
<accession>A0A7W1X986</accession>
<organism evidence="3 4">
    <name type="scientific">Thermoactinomyces daqus</name>
    <dbReference type="NCBI Taxonomy" id="1329516"/>
    <lineage>
        <taxon>Bacteria</taxon>
        <taxon>Bacillati</taxon>
        <taxon>Bacillota</taxon>
        <taxon>Bacilli</taxon>
        <taxon>Bacillales</taxon>
        <taxon>Thermoactinomycetaceae</taxon>
        <taxon>Thermoactinomyces</taxon>
    </lineage>
</organism>